<dbReference type="SUPFAM" id="SSF54001">
    <property type="entry name" value="Cysteine proteinases"/>
    <property type="match status" value="1"/>
</dbReference>
<dbReference type="InterPro" id="IPR051202">
    <property type="entry name" value="Peptidase_C40"/>
</dbReference>
<dbReference type="PROSITE" id="PS51935">
    <property type="entry name" value="NLPC_P60"/>
    <property type="match status" value="1"/>
</dbReference>
<dbReference type="InterPro" id="IPR000064">
    <property type="entry name" value="NLP_P60_dom"/>
</dbReference>
<evidence type="ECO:0000256" key="2">
    <source>
        <dbReference type="ARBA" id="ARBA00022670"/>
    </source>
</evidence>
<proteinExistence type="inferred from homology"/>
<dbReference type="InterPro" id="IPR038765">
    <property type="entry name" value="Papain-like_cys_pep_sf"/>
</dbReference>
<dbReference type="EMBL" id="JAKNCT010000001">
    <property type="protein sequence ID" value="MCG5029893.1"/>
    <property type="molecule type" value="Genomic_DNA"/>
</dbReference>
<sequence length="351" mass="37597">MSSRIPFVLPGFRRVLLRAALLLAAGAAACSPAAFAEPAEPDPLAAVFSGGDDSLADAPQEPALELGPVGTERHRFGLRLADSARSQIGTPYRVGRSNPGEGFDCSGLVWWVYRQYGIELPRVSTLQAKVGDEVDLSQAHPGDIVVFKTGRGPNGFHSGIITTPGHFIHAPRSGKLVQETEIKGYWSNRLYTVRHVRGLKLRENLLNADEISRTLESMSGEEKATYGIASSSDGYDQTDPLFSVVQESEAAPLRLNAMEPTQTARRRVTLGSERALPAASGKKLKDRETASVRRAHDKAKAKTGAAAKSAPRVKTASVRSRSAKSVRSSARKSAVKQTAGHSGGRKHKAVA</sequence>
<evidence type="ECO:0000313" key="8">
    <source>
        <dbReference type="EMBL" id="MCG5029893.1"/>
    </source>
</evidence>
<organism evidence="8 9">
    <name type="scientific">Mesosutterella porci</name>
    <dbReference type="NCBI Taxonomy" id="2915351"/>
    <lineage>
        <taxon>Bacteria</taxon>
        <taxon>Pseudomonadati</taxon>
        <taxon>Pseudomonadota</taxon>
        <taxon>Betaproteobacteria</taxon>
        <taxon>Burkholderiales</taxon>
        <taxon>Sutterellaceae</taxon>
        <taxon>Mesosutterella</taxon>
    </lineage>
</organism>
<evidence type="ECO:0000256" key="5">
    <source>
        <dbReference type="SAM" id="MobiDB-lite"/>
    </source>
</evidence>
<feature type="signal peptide" evidence="6">
    <location>
        <begin position="1"/>
        <end position="36"/>
    </location>
</feature>
<dbReference type="Gene3D" id="3.90.1720.10">
    <property type="entry name" value="endopeptidase domain like (from Nostoc punctiforme)"/>
    <property type="match status" value="1"/>
</dbReference>
<dbReference type="PROSITE" id="PS51318">
    <property type="entry name" value="TAT"/>
    <property type="match status" value="1"/>
</dbReference>
<protein>
    <submittedName>
        <fullName evidence="8">C40 family peptidase</fullName>
    </submittedName>
</protein>
<evidence type="ECO:0000256" key="6">
    <source>
        <dbReference type="SAM" id="SignalP"/>
    </source>
</evidence>
<comment type="caution">
    <text evidence="8">The sequence shown here is derived from an EMBL/GenBank/DDBJ whole genome shotgun (WGS) entry which is preliminary data.</text>
</comment>
<name>A0ABS9MMP1_9BURK</name>
<feature type="compositionally biased region" description="Basic residues" evidence="5">
    <location>
        <begin position="321"/>
        <end position="334"/>
    </location>
</feature>
<reference evidence="8 9" key="1">
    <citation type="submission" date="2022-02" db="EMBL/GenBank/DDBJ databases">
        <title>Mesosutterella porci, a novel member of the family Sutterellaceae from pig feces.</title>
        <authorList>
            <person name="Wylensek D."/>
            <person name="Clavel T."/>
        </authorList>
    </citation>
    <scope>NUCLEOTIDE SEQUENCE [LARGE SCALE GENOMIC DNA]</scope>
    <source>
        <strain evidence="9">oilRF-744-wt-GAM-9</strain>
    </source>
</reference>
<evidence type="ECO:0000256" key="3">
    <source>
        <dbReference type="ARBA" id="ARBA00022801"/>
    </source>
</evidence>
<dbReference type="Pfam" id="PF00877">
    <property type="entry name" value="NLPC_P60"/>
    <property type="match status" value="1"/>
</dbReference>
<keyword evidence="6" id="KW-0732">Signal</keyword>
<dbReference type="InterPro" id="IPR006311">
    <property type="entry name" value="TAT_signal"/>
</dbReference>
<feature type="domain" description="NlpC/P60" evidence="7">
    <location>
        <begin position="74"/>
        <end position="197"/>
    </location>
</feature>
<comment type="similarity">
    <text evidence="1">Belongs to the peptidase C40 family.</text>
</comment>
<feature type="chain" id="PRO_5046033951" evidence="6">
    <location>
        <begin position="37"/>
        <end position="351"/>
    </location>
</feature>
<dbReference type="PANTHER" id="PTHR47053:SF1">
    <property type="entry name" value="MUREIN DD-ENDOPEPTIDASE MEPH-RELATED"/>
    <property type="match status" value="1"/>
</dbReference>
<dbReference type="PROSITE" id="PS51257">
    <property type="entry name" value="PROKAR_LIPOPROTEIN"/>
    <property type="match status" value="1"/>
</dbReference>
<evidence type="ECO:0000256" key="4">
    <source>
        <dbReference type="ARBA" id="ARBA00022807"/>
    </source>
</evidence>
<keyword evidence="2" id="KW-0645">Protease</keyword>
<keyword evidence="9" id="KW-1185">Reference proteome</keyword>
<accession>A0ABS9MMP1</accession>
<dbReference type="PANTHER" id="PTHR47053">
    <property type="entry name" value="MUREIN DD-ENDOPEPTIDASE MEPH-RELATED"/>
    <property type="match status" value="1"/>
</dbReference>
<gene>
    <name evidence="8" type="ORF">MAF45_00270</name>
</gene>
<evidence type="ECO:0000259" key="7">
    <source>
        <dbReference type="PROSITE" id="PS51935"/>
    </source>
</evidence>
<evidence type="ECO:0000256" key="1">
    <source>
        <dbReference type="ARBA" id="ARBA00007074"/>
    </source>
</evidence>
<feature type="compositionally biased region" description="Low complexity" evidence="5">
    <location>
        <begin position="302"/>
        <end position="320"/>
    </location>
</feature>
<dbReference type="Proteomes" id="UP001297600">
    <property type="component" value="Unassembled WGS sequence"/>
</dbReference>
<keyword evidence="4" id="KW-0788">Thiol protease</keyword>
<dbReference type="RefSeq" id="WP_237977549.1">
    <property type="nucleotide sequence ID" value="NZ_JAKNCT010000001.1"/>
</dbReference>
<evidence type="ECO:0000313" key="9">
    <source>
        <dbReference type="Proteomes" id="UP001297600"/>
    </source>
</evidence>
<feature type="region of interest" description="Disordered" evidence="5">
    <location>
        <begin position="253"/>
        <end position="351"/>
    </location>
</feature>
<keyword evidence="3" id="KW-0378">Hydrolase</keyword>